<accession>A0A0M9DJW9</accession>
<dbReference type="RefSeq" id="WP_053993633.1">
    <property type="nucleotide sequence ID" value="NZ_CP065643.1"/>
</dbReference>
<sequence length="128" mass="14100">MRIASQGQSIEVGTTATNATTANVLEKITSTVSTNISSTSTVETAPITGEEQEVSKEQLQQVVDTMNNVLAANNNAAKFMYHEGLNRFYVTVVNQETEEVVREIPAKKLLDAFYEMQKMLGLIVDEKI</sequence>
<dbReference type="Gene3D" id="3.30.160.170">
    <property type="entry name" value="FlaG-like"/>
    <property type="match status" value="1"/>
</dbReference>
<protein>
    <submittedName>
        <fullName evidence="1">Flagellar protein FlaG</fullName>
    </submittedName>
</protein>
<dbReference type="EMBL" id="LGCI01000005">
    <property type="protein sequence ID" value="KOY82379.1"/>
    <property type="molecule type" value="Genomic_DNA"/>
</dbReference>
<dbReference type="PATRIC" id="fig|33935.3.peg.61"/>
<comment type="caution">
    <text evidence="1">The sequence shown here is derived from an EMBL/GenBank/DDBJ whole genome shotgun (WGS) entry which is preliminary data.</text>
</comment>
<dbReference type="Proteomes" id="UP000037977">
    <property type="component" value="Unassembled WGS sequence"/>
</dbReference>
<dbReference type="AlphaFoldDB" id="A0A0M9DJW9"/>
<evidence type="ECO:0000313" key="1">
    <source>
        <dbReference type="EMBL" id="KOY82379.1"/>
    </source>
</evidence>
<name>A0A0M9DJW9_9BACI</name>
<dbReference type="InterPro" id="IPR005186">
    <property type="entry name" value="FlaG"/>
</dbReference>
<dbReference type="Pfam" id="PF03646">
    <property type="entry name" value="FlaG"/>
    <property type="match status" value="1"/>
</dbReference>
<dbReference type="PANTHER" id="PTHR37166">
    <property type="entry name" value="PROTEIN FLAG"/>
    <property type="match status" value="1"/>
</dbReference>
<keyword evidence="1" id="KW-0969">Cilium</keyword>
<evidence type="ECO:0000313" key="2">
    <source>
        <dbReference type="Proteomes" id="UP000037977"/>
    </source>
</evidence>
<keyword evidence="1" id="KW-0966">Cell projection</keyword>
<dbReference type="InterPro" id="IPR035924">
    <property type="entry name" value="FlaG-like_sf"/>
</dbReference>
<dbReference type="STRING" id="33935.ADM90_03270"/>
<gene>
    <name evidence="1" type="ORF">ADM90_03270</name>
</gene>
<proteinExistence type="predicted"/>
<organism evidence="1 2">
    <name type="scientific">Lysinibacillus macroides</name>
    <dbReference type="NCBI Taxonomy" id="33935"/>
    <lineage>
        <taxon>Bacteria</taxon>
        <taxon>Bacillati</taxon>
        <taxon>Bacillota</taxon>
        <taxon>Bacilli</taxon>
        <taxon>Bacillales</taxon>
        <taxon>Bacillaceae</taxon>
        <taxon>Lysinibacillus</taxon>
    </lineage>
</organism>
<keyword evidence="1" id="KW-0282">Flagellum</keyword>
<reference evidence="1 2" key="1">
    <citation type="submission" date="2015-07" db="EMBL/GenBank/DDBJ databases">
        <title>Genome sequencing project for genomic taxonomy and phylogenomics of Bacillus-like bacteria.</title>
        <authorList>
            <person name="Liu B."/>
            <person name="Wang J."/>
            <person name="Zhu Y."/>
            <person name="Liu G."/>
            <person name="Chen Q."/>
            <person name="Chen Z."/>
            <person name="Che J."/>
            <person name="Ge C."/>
            <person name="Shi H."/>
            <person name="Pan Z."/>
            <person name="Liu X."/>
        </authorList>
    </citation>
    <scope>NUCLEOTIDE SEQUENCE [LARGE SCALE GENOMIC DNA]</scope>
    <source>
        <strain evidence="1 2">DSM 54</strain>
    </source>
</reference>
<dbReference type="PANTHER" id="PTHR37166:SF1">
    <property type="entry name" value="PROTEIN FLAG"/>
    <property type="match status" value="1"/>
</dbReference>
<keyword evidence="2" id="KW-1185">Reference proteome</keyword>
<dbReference type="SUPFAM" id="SSF160214">
    <property type="entry name" value="FlaG-like"/>
    <property type="match status" value="1"/>
</dbReference>